<feature type="non-terminal residue" evidence="3">
    <location>
        <position position="1"/>
    </location>
</feature>
<evidence type="ECO:0000256" key="2">
    <source>
        <dbReference type="SAM" id="Phobius"/>
    </source>
</evidence>
<sequence>DADKLTHDGGAVDFPEPAVYKRPIALNPPAYGYPHQPHPSAYGYPQGAWGGTPPYGPGAAPLVAPQQEPPRRGRSTAALVAVALIVALGAGGSVYALMKDDGDPSTTAQDDQQSPSPTAPVQPGPDSPAPTPTPTPAPSTEPERTPQSAAGEIPTKFLGTWTSGIDNERGHHPRRIVLQQGETGDTVLSMTADGTQKDGKPYHCVFQGTLTSATDSTLRIGNTDPVVAEPPPACTPGKPSTITFLSSGQLRRVMIDSAGKRQVLTYDKSD</sequence>
<dbReference type="GO" id="GO:0004674">
    <property type="term" value="F:protein serine/threonine kinase activity"/>
    <property type="evidence" value="ECO:0007669"/>
    <property type="project" value="UniProtKB-KW"/>
</dbReference>
<dbReference type="Proteomes" id="UP001352223">
    <property type="component" value="Unassembled WGS sequence"/>
</dbReference>
<evidence type="ECO:0000313" key="4">
    <source>
        <dbReference type="Proteomes" id="UP001352223"/>
    </source>
</evidence>
<organism evidence="3 4">
    <name type="scientific">Streptomyces kunmingensis</name>
    <dbReference type="NCBI Taxonomy" id="68225"/>
    <lineage>
        <taxon>Bacteria</taxon>
        <taxon>Bacillati</taxon>
        <taxon>Actinomycetota</taxon>
        <taxon>Actinomycetes</taxon>
        <taxon>Kitasatosporales</taxon>
        <taxon>Streptomycetaceae</taxon>
        <taxon>Streptomyces</taxon>
    </lineage>
</organism>
<dbReference type="EMBL" id="JAOZYB010000130">
    <property type="protein sequence ID" value="MEB3962200.1"/>
    <property type="molecule type" value="Genomic_DNA"/>
</dbReference>
<keyword evidence="3" id="KW-0808">Transferase</keyword>
<keyword evidence="3" id="KW-0418">Kinase</keyword>
<keyword evidence="2" id="KW-1133">Transmembrane helix</keyword>
<feature type="region of interest" description="Disordered" evidence="1">
    <location>
        <begin position="99"/>
        <end position="153"/>
    </location>
</feature>
<evidence type="ECO:0000256" key="1">
    <source>
        <dbReference type="SAM" id="MobiDB-lite"/>
    </source>
</evidence>
<proteinExistence type="predicted"/>
<evidence type="ECO:0000313" key="3">
    <source>
        <dbReference type="EMBL" id="MEB3962200.1"/>
    </source>
</evidence>
<keyword evidence="2" id="KW-0812">Transmembrane</keyword>
<accession>A0ABU6CBW5</accession>
<feature type="region of interest" description="Disordered" evidence="1">
    <location>
        <begin position="44"/>
        <end position="73"/>
    </location>
</feature>
<keyword evidence="2" id="KW-0472">Membrane</keyword>
<name>A0ABU6CBW5_9ACTN</name>
<feature type="compositionally biased region" description="Polar residues" evidence="1">
    <location>
        <begin position="104"/>
        <end position="116"/>
    </location>
</feature>
<reference evidence="3 4" key="1">
    <citation type="submission" date="2022-10" db="EMBL/GenBank/DDBJ databases">
        <authorList>
            <person name="Xie J."/>
            <person name="Shen N."/>
        </authorList>
    </citation>
    <scope>NUCLEOTIDE SEQUENCE [LARGE SCALE GENOMIC DNA]</scope>
    <source>
        <strain evidence="3 4">DSM 41681</strain>
    </source>
</reference>
<gene>
    <name evidence="3" type="ORF">OKJ48_18365</name>
</gene>
<comment type="caution">
    <text evidence="3">The sequence shown here is derived from an EMBL/GenBank/DDBJ whole genome shotgun (WGS) entry which is preliminary data.</text>
</comment>
<feature type="compositionally biased region" description="Pro residues" evidence="1">
    <location>
        <begin position="117"/>
        <end position="139"/>
    </location>
</feature>
<feature type="transmembrane region" description="Helical" evidence="2">
    <location>
        <begin position="77"/>
        <end position="98"/>
    </location>
</feature>
<protein>
    <submittedName>
        <fullName evidence="3">Serine/threonine protein kinase</fullName>
    </submittedName>
</protein>
<keyword evidence="3" id="KW-0723">Serine/threonine-protein kinase</keyword>
<keyword evidence="4" id="KW-1185">Reference proteome</keyword>